<dbReference type="AlphaFoldDB" id="A0AAE0AQD6"/>
<gene>
    <name evidence="2" type="ORF">Dsin_008860</name>
</gene>
<keyword evidence="3" id="KW-1185">Reference proteome</keyword>
<evidence type="ECO:0000313" key="3">
    <source>
        <dbReference type="Proteomes" id="UP001281410"/>
    </source>
</evidence>
<reference evidence="2" key="1">
    <citation type="journal article" date="2023" name="Plant J.">
        <title>Genome sequences and population genomics provide insights into the demographic history, inbreeding, and mutation load of two 'living fossil' tree species of Dipteronia.</title>
        <authorList>
            <person name="Feng Y."/>
            <person name="Comes H.P."/>
            <person name="Chen J."/>
            <person name="Zhu S."/>
            <person name="Lu R."/>
            <person name="Zhang X."/>
            <person name="Li P."/>
            <person name="Qiu J."/>
            <person name="Olsen K.M."/>
            <person name="Qiu Y."/>
        </authorList>
    </citation>
    <scope>NUCLEOTIDE SEQUENCE</scope>
    <source>
        <strain evidence="2">NBL</strain>
    </source>
</reference>
<proteinExistence type="predicted"/>
<evidence type="ECO:0000256" key="1">
    <source>
        <dbReference type="SAM" id="MobiDB-lite"/>
    </source>
</evidence>
<dbReference type="Proteomes" id="UP001281410">
    <property type="component" value="Unassembled WGS sequence"/>
</dbReference>
<dbReference type="EMBL" id="JANJYJ010000003">
    <property type="protein sequence ID" value="KAK3221835.1"/>
    <property type="molecule type" value="Genomic_DNA"/>
</dbReference>
<accession>A0AAE0AQD6</accession>
<evidence type="ECO:0000313" key="2">
    <source>
        <dbReference type="EMBL" id="KAK3221835.1"/>
    </source>
</evidence>
<comment type="caution">
    <text evidence="2">The sequence shown here is derived from an EMBL/GenBank/DDBJ whole genome shotgun (WGS) entry which is preliminary data.</text>
</comment>
<protein>
    <submittedName>
        <fullName evidence="2">Uncharacterized protein</fullName>
    </submittedName>
</protein>
<feature type="region of interest" description="Disordered" evidence="1">
    <location>
        <begin position="203"/>
        <end position="244"/>
    </location>
</feature>
<feature type="compositionally biased region" description="Basic and acidic residues" evidence="1">
    <location>
        <begin position="288"/>
        <end position="307"/>
    </location>
</feature>
<organism evidence="2 3">
    <name type="scientific">Dipteronia sinensis</name>
    <dbReference type="NCBI Taxonomy" id="43782"/>
    <lineage>
        <taxon>Eukaryota</taxon>
        <taxon>Viridiplantae</taxon>
        <taxon>Streptophyta</taxon>
        <taxon>Embryophyta</taxon>
        <taxon>Tracheophyta</taxon>
        <taxon>Spermatophyta</taxon>
        <taxon>Magnoliopsida</taxon>
        <taxon>eudicotyledons</taxon>
        <taxon>Gunneridae</taxon>
        <taxon>Pentapetalae</taxon>
        <taxon>rosids</taxon>
        <taxon>malvids</taxon>
        <taxon>Sapindales</taxon>
        <taxon>Sapindaceae</taxon>
        <taxon>Hippocastanoideae</taxon>
        <taxon>Acereae</taxon>
        <taxon>Dipteronia</taxon>
    </lineage>
</organism>
<name>A0AAE0AQD6_9ROSI</name>
<feature type="region of interest" description="Disordered" evidence="1">
    <location>
        <begin position="288"/>
        <end position="313"/>
    </location>
</feature>
<sequence length="330" mass="37555">MVGFSYPTGFRSLVSGKGNLVGFGKWTPPSIGQDVVTSTGAIPAISPDAFWRCREVTTAPKYNVRDTQITRQASKDPYGLIIRQKFDEREKFMMPYMEQFKVNTDPQEHVIRYKSAMAQYDCDDALLCWMFPQMFSQEVLEVQDPNDEAVVSAFVNSLQHSQLSLSLRQRGPTTYASLVDDMRGYAMVEEEQIAYGEEILHGHQPGESQKHKDSGSNGNVKGHQKNNSGKEDKDLYKTPPKHPNFARRDTFKYCRFHNENGYETSKFYQLRDYIEKLITEGHLKDVVLKGGDGRQNDSQKNDQDKRGSPRGSSDVVAINTILCGFMHRKK</sequence>